<organism evidence="1">
    <name type="scientific">Octopus bimaculoides</name>
    <name type="common">California two-spotted octopus</name>
    <dbReference type="NCBI Taxonomy" id="37653"/>
    <lineage>
        <taxon>Eukaryota</taxon>
        <taxon>Metazoa</taxon>
        <taxon>Spiralia</taxon>
        <taxon>Lophotrochozoa</taxon>
        <taxon>Mollusca</taxon>
        <taxon>Cephalopoda</taxon>
        <taxon>Coleoidea</taxon>
        <taxon>Octopodiformes</taxon>
        <taxon>Octopoda</taxon>
        <taxon>Incirrata</taxon>
        <taxon>Octopodidae</taxon>
        <taxon>Octopus</taxon>
    </lineage>
</organism>
<sequence length="53" mass="6502">MFCQRILQYTHSSLYLVFNFSLVLKSIPDLDKRKEKKKQNKTAYRDTFPHMYE</sequence>
<evidence type="ECO:0000313" key="1">
    <source>
        <dbReference type="EMBL" id="KOF78495.1"/>
    </source>
</evidence>
<accession>A0A0L8GPF4</accession>
<dbReference type="AlphaFoldDB" id="A0A0L8GPF4"/>
<gene>
    <name evidence="1" type="ORF">OCBIM_22030707mg</name>
</gene>
<reference evidence="1" key="1">
    <citation type="submission" date="2015-07" db="EMBL/GenBank/DDBJ databases">
        <title>MeaNS - Measles Nucleotide Surveillance Program.</title>
        <authorList>
            <person name="Tran T."/>
            <person name="Druce J."/>
        </authorList>
    </citation>
    <scope>NUCLEOTIDE SEQUENCE</scope>
    <source>
        <strain evidence="1">UCB-OBI-ISO-001</strain>
        <tissue evidence="1">Gonad</tissue>
    </source>
</reference>
<dbReference type="EMBL" id="KQ421075">
    <property type="protein sequence ID" value="KOF78495.1"/>
    <property type="molecule type" value="Genomic_DNA"/>
</dbReference>
<protein>
    <submittedName>
        <fullName evidence="1">Uncharacterized protein</fullName>
    </submittedName>
</protein>
<name>A0A0L8GPF4_OCTBM</name>
<proteinExistence type="predicted"/>